<feature type="region of interest" description="Disordered" evidence="1">
    <location>
        <begin position="351"/>
        <end position="381"/>
    </location>
</feature>
<protein>
    <submittedName>
        <fullName evidence="2">Uncharacterized protein</fullName>
    </submittedName>
</protein>
<accession>A0AAN7B165</accession>
<evidence type="ECO:0000313" key="2">
    <source>
        <dbReference type="EMBL" id="KAK4206499.1"/>
    </source>
</evidence>
<comment type="caution">
    <text evidence="2">The sequence shown here is derived from an EMBL/GenBank/DDBJ whole genome shotgun (WGS) entry which is preliminary data.</text>
</comment>
<proteinExistence type="predicted"/>
<name>A0AAN7B165_9PEZI</name>
<sequence>MACLVIYQTHIHCSYESHSQLGIFTRLSSSARSLSGNGVCGWLIEAIKWGIKGYYHDMMKGNVYADVEYWFPDRVKDELIVDRRTTKRWHEVFGYSSRRELKDVLDTTPVPQQSGNGLEGERLEDQQSDDRLDEKDHEPLPTYRPERSKRRAHSQRRESRERGAEYRESTSRPPTSEMEVFQHIVIHPPVIDKNRQVQYNKATYYTHNHTSYMAPVIPAGSVGVTSRLYTDYIPSNNRAMEHIQTTNLPNTPPNSHPQPRAHSQFMAHLQPVAHRDPAEHQQPLAASQPSEYLHPRPAYHMEQPRVGKAPEASVPRGNGSRPHDQRVICITTIAAGSTAREITITRSTNTRATTRFRTTSNGGIQAEPCPTGGSKGGFPEK</sequence>
<gene>
    <name evidence="2" type="ORF">QBC37DRAFT_407067</name>
</gene>
<feature type="region of interest" description="Disordered" evidence="1">
    <location>
        <begin position="104"/>
        <end position="178"/>
    </location>
</feature>
<keyword evidence="3" id="KW-1185">Reference proteome</keyword>
<evidence type="ECO:0000313" key="3">
    <source>
        <dbReference type="Proteomes" id="UP001301769"/>
    </source>
</evidence>
<reference evidence="2" key="1">
    <citation type="journal article" date="2023" name="Mol. Phylogenet. Evol.">
        <title>Genome-scale phylogeny and comparative genomics of the fungal order Sordariales.</title>
        <authorList>
            <person name="Hensen N."/>
            <person name="Bonometti L."/>
            <person name="Westerberg I."/>
            <person name="Brannstrom I.O."/>
            <person name="Guillou S."/>
            <person name="Cros-Aarteil S."/>
            <person name="Calhoun S."/>
            <person name="Haridas S."/>
            <person name="Kuo A."/>
            <person name="Mondo S."/>
            <person name="Pangilinan J."/>
            <person name="Riley R."/>
            <person name="LaButti K."/>
            <person name="Andreopoulos B."/>
            <person name="Lipzen A."/>
            <person name="Chen C."/>
            <person name="Yan M."/>
            <person name="Daum C."/>
            <person name="Ng V."/>
            <person name="Clum A."/>
            <person name="Steindorff A."/>
            <person name="Ohm R.A."/>
            <person name="Martin F."/>
            <person name="Silar P."/>
            <person name="Natvig D.O."/>
            <person name="Lalanne C."/>
            <person name="Gautier V."/>
            <person name="Ament-Velasquez S.L."/>
            <person name="Kruys A."/>
            <person name="Hutchinson M.I."/>
            <person name="Powell A.J."/>
            <person name="Barry K."/>
            <person name="Miller A.N."/>
            <person name="Grigoriev I.V."/>
            <person name="Debuchy R."/>
            <person name="Gladieux P."/>
            <person name="Hiltunen Thoren M."/>
            <person name="Johannesson H."/>
        </authorList>
    </citation>
    <scope>NUCLEOTIDE SEQUENCE</scope>
    <source>
        <strain evidence="2">PSN293</strain>
    </source>
</reference>
<evidence type="ECO:0000256" key="1">
    <source>
        <dbReference type="SAM" id="MobiDB-lite"/>
    </source>
</evidence>
<feature type="compositionally biased region" description="Basic and acidic residues" evidence="1">
    <location>
        <begin position="119"/>
        <end position="139"/>
    </location>
</feature>
<organism evidence="2 3">
    <name type="scientific">Rhypophila decipiens</name>
    <dbReference type="NCBI Taxonomy" id="261697"/>
    <lineage>
        <taxon>Eukaryota</taxon>
        <taxon>Fungi</taxon>
        <taxon>Dikarya</taxon>
        <taxon>Ascomycota</taxon>
        <taxon>Pezizomycotina</taxon>
        <taxon>Sordariomycetes</taxon>
        <taxon>Sordariomycetidae</taxon>
        <taxon>Sordariales</taxon>
        <taxon>Naviculisporaceae</taxon>
        <taxon>Rhypophila</taxon>
    </lineage>
</organism>
<reference evidence="2" key="2">
    <citation type="submission" date="2023-05" db="EMBL/GenBank/DDBJ databases">
        <authorList>
            <consortium name="Lawrence Berkeley National Laboratory"/>
            <person name="Steindorff A."/>
            <person name="Hensen N."/>
            <person name="Bonometti L."/>
            <person name="Westerberg I."/>
            <person name="Brannstrom I.O."/>
            <person name="Guillou S."/>
            <person name="Cros-Aarteil S."/>
            <person name="Calhoun S."/>
            <person name="Haridas S."/>
            <person name="Kuo A."/>
            <person name="Mondo S."/>
            <person name="Pangilinan J."/>
            <person name="Riley R."/>
            <person name="Labutti K."/>
            <person name="Andreopoulos B."/>
            <person name="Lipzen A."/>
            <person name="Chen C."/>
            <person name="Yanf M."/>
            <person name="Daum C."/>
            <person name="Ng V."/>
            <person name="Clum A."/>
            <person name="Ohm R."/>
            <person name="Martin F."/>
            <person name="Silar P."/>
            <person name="Natvig D."/>
            <person name="Lalanne C."/>
            <person name="Gautier V."/>
            <person name="Ament-Velasquez S.L."/>
            <person name="Kruys A."/>
            <person name="Hutchinson M.I."/>
            <person name="Powell A.J."/>
            <person name="Barry K."/>
            <person name="Miller A.N."/>
            <person name="Grigoriev I.V."/>
            <person name="Debuchy R."/>
            <person name="Gladieux P."/>
            <person name="Thoren M.H."/>
            <person name="Johannesson H."/>
        </authorList>
    </citation>
    <scope>NUCLEOTIDE SEQUENCE</scope>
    <source>
        <strain evidence="2">PSN293</strain>
    </source>
</reference>
<feature type="compositionally biased region" description="Basic and acidic residues" evidence="1">
    <location>
        <begin position="155"/>
        <end position="170"/>
    </location>
</feature>
<dbReference type="EMBL" id="MU858398">
    <property type="protein sequence ID" value="KAK4206499.1"/>
    <property type="molecule type" value="Genomic_DNA"/>
</dbReference>
<dbReference type="AlphaFoldDB" id="A0AAN7B165"/>
<dbReference type="Proteomes" id="UP001301769">
    <property type="component" value="Unassembled WGS sequence"/>
</dbReference>
<feature type="region of interest" description="Disordered" evidence="1">
    <location>
        <begin position="305"/>
        <end position="326"/>
    </location>
</feature>